<comment type="caution">
    <text evidence="2">The sequence shown here is derived from an EMBL/GenBank/DDBJ whole genome shotgun (WGS) entry which is preliminary data.</text>
</comment>
<proteinExistence type="predicted"/>
<dbReference type="EMBL" id="DXAK01000033">
    <property type="protein sequence ID" value="HJA06761.1"/>
    <property type="molecule type" value="Genomic_DNA"/>
</dbReference>
<evidence type="ECO:0000313" key="3">
    <source>
        <dbReference type="Proteomes" id="UP000824223"/>
    </source>
</evidence>
<sequence length="225" mass="25016">MKEEEEDITPQKVAGDIGYSCKKKPEAVLMGKAGEAPVSSFRAKLGYSQKVLGYIPCEDEEGTLSYVRVIGRSWLKILLPLIILLGLIGGLLWWYFNQNSGPDLDDSAIAYQMPNGLKNEDPSQIMIPGLSGFTMEEGDTHIEHVLYNPEGNPCYFKYRVMLRDTQEVLYESGFVKPGTAIMEFDLNQTFEPGAYDVTVLVETTSVDDPEAEMNRGAVNTTITVE</sequence>
<keyword evidence="1" id="KW-0472">Membrane</keyword>
<keyword evidence="1" id="KW-1133">Transmembrane helix</keyword>
<reference evidence="2" key="2">
    <citation type="submission" date="2021-04" db="EMBL/GenBank/DDBJ databases">
        <authorList>
            <person name="Gilroy R."/>
        </authorList>
    </citation>
    <scope>NUCLEOTIDE SEQUENCE</scope>
    <source>
        <strain evidence="2">ChiSjej2B20-11307</strain>
    </source>
</reference>
<name>A0A9D2HAQ5_9FIRM</name>
<evidence type="ECO:0000256" key="1">
    <source>
        <dbReference type="SAM" id="Phobius"/>
    </source>
</evidence>
<gene>
    <name evidence="2" type="ORF">H9798_06395</name>
</gene>
<evidence type="ECO:0000313" key="2">
    <source>
        <dbReference type="EMBL" id="HJA06761.1"/>
    </source>
</evidence>
<accession>A0A9D2HAQ5</accession>
<protein>
    <submittedName>
        <fullName evidence="2">Uncharacterized protein</fullName>
    </submittedName>
</protein>
<dbReference type="AlphaFoldDB" id="A0A9D2HAQ5"/>
<feature type="transmembrane region" description="Helical" evidence="1">
    <location>
        <begin position="77"/>
        <end position="96"/>
    </location>
</feature>
<dbReference type="Proteomes" id="UP000824223">
    <property type="component" value="Unassembled WGS sequence"/>
</dbReference>
<reference evidence="2" key="1">
    <citation type="journal article" date="2021" name="PeerJ">
        <title>Extensive microbial diversity within the chicken gut microbiome revealed by metagenomics and culture.</title>
        <authorList>
            <person name="Gilroy R."/>
            <person name="Ravi A."/>
            <person name="Getino M."/>
            <person name="Pursley I."/>
            <person name="Horton D.L."/>
            <person name="Alikhan N.F."/>
            <person name="Baker D."/>
            <person name="Gharbi K."/>
            <person name="Hall N."/>
            <person name="Watson M."/>
            <person name="Adriaenssens E.M."/>
            <person name="Foster-Nyarko E."/>
            <person name="Jarju S."/>
            <person name="Secka A."/>
            <person name="Antonio M."/>
            <person name="Oren A."/>
            <person name="Chaudhuri R.R."/>
            <person name="La Ragione R."/>
            <person name="Hildebrand F."/>
            <person name="Pallen M.J."/>
        </authorList>
    </citation>
    <scope>NUCLEOTIDE SEQUENCE</scope>
    <source>
        <strain evidence="2">ChiSjej2B20-11307</strain>
    </source>
</reference>
<organism evidence="2 3">
    <name type="scientific">Candidatus Mediterraneibacter pullicola</name>
    <dbReference type="NCBI Taxonomy" id="2838682"/>
    <lineage>
        <taxon>Bacteria</taxon>
        <taxon>Bacillati</taxon>
        <taxon>Bacillota</taxon>
        <taxon>Clostridia</taxon>
        <taxon>Lachnospirales</taxon>
        <taxon>Lachnospiraceae</taxon>
        <taxon>Mediterraneibacter</taxon>
    </lineage>
</organism>
<keyword evidence="1" id="KW-0812">Transmembrane</keyword>